<feature type="transmembrane region" description="Helical" evidence="8">
    <location>
        <begin position="20"/>
        <end position="45"/>
    </location>
</feature>
<feature type="transmembrane region" description="Helical" evidence="8">
    <location>
        <begin position="66"/>
        <end position="85"/>
    </location>
</feature>
<keyword evidence="3" id="KW-1003">Cell membrane</keyword>
<evidence type="ECO:0000256" key="8">
    <source>
        <dbReference type="SAM" id="Phobius"/>
    </source>
</evidence>
<feature type="transmembrane region" description="Helical" evidence="8">
    <location>
        <begin position="97"/>
        <end position="114"/>
    </location>
</feature>
<dbReference type="RefSeq" id="WP_260595331.1">
    <property type="nucleotide sequence ID" value="NZ_CP104003.1"/>
</dbReference>
<dbReference type="PANTHER" id="PTHR30574">
    <property type="entry name" value="INNER MEMBRANE PROTEIN YEDE"/>
    <property type="match status" value="1"/>
</dbReference>
<evidence type="ECO:0000256" key="5">
    <source>
        <dbReference type="ARBA" id="ARBA00022692"/>
    </source>
</evidence>
<evidence type="ECO:0000313" key="9">
    <source>
        <dbReference type="EMBL" id="UWM56211.1"/>
    </source>
</evidence>
<dbReference type="GO" id="GO:0005886">
    <property type="term" value="C:plasma membrane"/>
    <property type="evidence" value="ECO:0007669"/>
    <property type="project" value="UniProtKB-SubCell"/>
</dbReference>
<dbReference type="PANTHER" id="PTHR30574:SF1">
    <property type="entry name" value="SULPHUR TRANSPORT DOMAIN-CONTAINING PROTEIN"/>
    <property type="match status" value="1"/>
</dbReference>
<dbReference type="KEGG" id="ssai:N0B31_07930"/>
<keyword evidence="6 8" id="KW-1133">Transmembrane helix</keyword>
<keyword evidence="10" id="KW-1185">Reference proteome</keyword>
<protein>
    <submittedName>
        <fullName evidence="9">YeeE/YedE family protein</fullName>
    </submittedName>
</protein>
<gene>
    <name evidence="9" type="ORF">N0B31_07930</name>
</gene>
<dbReference type="Proteomes" id="UP001057580">
    <property type="component" value="Chromosome"/>
</dbReference>
<comment type="subcellular location">
    <subcellularLocation>
        <location evidence="1">Cell inner membrane</location>
        <topology evidence="1">Multi-pass membrane protein</topology>
    </subcellularLocation>
</comment>
<evidence type="ECO:0000256" key="1">
    <source>
        <dbReference type="ARBA" id="ARBA00004429"/>
    </source>
</evidence>
<dbReference type="AlphaFoldDB" id="A0A9E7R5E1"/>
<keyword evidence="4" id="KW-0997">Cell inner membrane</keyword>
<organism evidence="9 10">
    <name type="scientific">Salinirubellus salinus</name>
    <dbReference type="NCBI Taxonomy" id="1364945"/>
    <lineage>
        <taxon>Archaea</taxon>
        <taxon>Methanobacteriati</taxon>
        <taxon>Methanobacteriota</taxon>
        <taxon>Stenosarchaea group</taxon>
        <taxon>Halobacteria</taxon>
        <taxon>Halobacteriales</taxon>
        <taxon>Natronomonadaceae</taxon>
        <taxon>Salinirubellus</taxon>
    </lineage>
</organism>
<keyword evidence="2" id="KW-0813">Transport</keyword>
<evidence type="ECO:0000256" key="2">
    <source>
        <dbReference type="ARBA" id="ARBA00022448"/>
    </source>
</evidence>
<evidence type="ECO:0000256" key="3">
    <source>
        <dbReference type="ARBA" id="ARBA00022475"/>
    </source>
</evidence>
<proteinExistence type="predicted"/>
<dbReference type="GeneID" id="74942342"/>
<dbReference type="EMBL" id="CP104003">
    <property type="protein sequence ID" value="UWM56211.1"/>
    <property type="molecule type" value="Genomic_DNA"/>
</dbReference>
<evidence type="ECO:0000256" key="6">
    <source>
        <dbReference type="ARBA" id="ARBA00022989"/>
    </source>
</evidence>
<accession>A0A9E7R5E1</accession>
<name>A0A9E7R5E1_9EURY</name>
<dbReference type="InterPro" id="IPR007272">
    <property type="entry name" value="Sulf_transp_TsuA/YedE"/>
</dbReference>
<evidence type="ECO:0000256" key="4">
    <source>
        <dbReference type="ARBA" id="ARBA00022519"/>
    </source>
</evidence>
<reference evidence="9" key="1">
    <citation type="submission" date="2022-09" db="EMBL/GenBank/DDBJ databases">
        <title>Diverse halophilic archaea isolated from saline environments.</title>
        <authorList>
            <person name="Cui H.-L."/>
        </authorList>
    </citation>
    <scope>NUCLEOTIDE SEQUENCE</scope>
    <source>
        <strain evidence="9">ZS-35-S2</strain>
    </source>
</reference>
<sequence length="158" mass="16162">MLGELYATLLPNGWVTYAAGGALIGLGTVFIYSLTGISAGASTFLESTLSYVSDRPQFAQYRASRDWRVVFSLGIVLGAAAWAFTFGDGPWLTDVQPWRLALGGVLVGVGTRLGKGCTSGHGVCGVGSGSKTSIVNVATFLAVAIGVAQLVAAMGVSP</sequence>
<keyword evidence="7 8" id="KW-0472">Membrane</keyword>
<keyword evidence="5 8" id="KW-0812">Transmembrane</keyword>
<dbReference type="Pfam" id="PF04143">
    <property type="entry name" value="Sulf_transp"/>
    <property type="match status" value="1"/>
</dbReference>
<evidence type="ECO:0000256" key="7">
    <source>
        <dbReference type="ARBA" id="ARBA00023136"/>
    </source>
</evidence>
<feature type="transmembrane region" description="Helical" evidence="8">
    <location>
        <begin position="134"/>
        <end position="156"/>
    </location>
</feature>
<evidence type="ECO:0000313" key="10">
    <source>
        <dbReference type="Proteomes" id="UP001057580"/>
    </source>
</evidence>